<dbReference type="KEGG" id="vg:935577"/>
<dbReference type="GeneID" id="935577"/>
<evidence type="ECO:0000313" key="8">
    <source>
        <dbReference type="EMBL" id="QXV67791.1"/>
    </source>
</evidence>
<dbReference type="OrthoDB" id="27767at10239"/>
<protein>
    <submittedName>
        <fullName evidence="7">Envelope glycoprotein UL37</fullName>
    </submittedName>
</protein>
<keyword evidence="7" id="KW-0946">Virion</keyword>
<dbReference type="Pfam" id="PF07413">
    <property type="entry name" value="Herpes_UL37_2"/>
    <property type="match status" value="1"/>
</dbReference>
<evidence type="ECO:0000256" key="2">
    <source>
        <dbReference type="ARBA" id="ARBA00022692"/>
    </source>
</evidence>
<reference evidence="8" key="2">
    <citation type="submission" date="2021-05" db="EMBL/GenBank/DDBJ databases">
        <title>Cloning and multi-omic analysis of chimpanzee cytomegalovirus: a resource for comparative functional genomics.</title>
        <authorList>
            <person name="Phan Q.V."/>
        </authorList>
    </citation>
    <scope>NUCLEOTIDE SEQUENCE</scope>
    <source>
        <strain evidence="8">Heberling</strain>
    </source>
</reference>
<sequence length="475" mass="54616">MSAMSLPYVHLVGGVGLLTFWYLSYRWIQRKRAEDPLPPWLRSEVRRQQRRTRLQRQYGVIEGEEWPRDLTFALFGRTGQEAEENNNDYSCPDYYAGERRREEEIETPDPEVNPLDAEGLTGLAREAYDALKKALLRYRSRRQARCETHVGVFYRVAEKRGSQVFITLLALLSACVLTVHGVTAGCTYSAPVNQTDRNGGFQNCKMNCTYNGTVIYCGPCLGAKKALQLNMTFPRKGNRHWHARMLNFGLRFHLEGLFPSWVLNQSDLKSNVSQVDGAIFCNTSLIDRRNITTGLLTLNLTTLNIGYVLRAASNVDVTRRHVYWNVTRNDTDNATDVVKTVLSRHVESNYIFLQDVCPRLLRRFQRLNVSITNVTVNGGSNNVTAVWNDTESWGMWSKLSVMWKNRRVEFLRSQSRALGHWAMISMFSATAGTLVILSLFCMVSFWRRRDLIEDFRYTRQDDDHFFIDSGVDNAV</sequence>
<name>Q8QS51_9BETA</name>
<keyword evidence="5 6" id="KW-0472">Membrane</keyword>
<gene>
    <name evidence="7" type="primary">UL37</name>
    <name evidence="7" type="ORF">CCMVgp039</name>
</gene>
<evidence type="ECO:0000256" key="3">
    <source>
        <dbReference type="ARBA" id="ARBA00022729"/>
    </source>
</evidence>
<keyword evidence="7" id="KW-0261">Viral envelope protein</keyword>
<dbReference type="EMBL" id="AF480884">
    <property type="protein sequence ID" value="AAM00687.1"/>
    <property type="molecule type" value="Genomic_DNA"/>
</dbReference>
<reference evidence="7 9" key="1">
    <citation type="journal article" date="2003" name="J. Gen. Virol.">
        <title>The human cytomegalovirus genome revisited: comparison with the chimpanzee cytomegalovirus genome.</title>
        <authorList>
            <person name="Davison A.J."/>
            <person name="Dolan A."/>
            <person name="Akter P."/>
            <person name="Addison C."/>
            <person name="Dargan D.J."/>
            <person name="Alcendor D.J."/>
            <person name="McGeoch D.J."/>
            <person name="Hayward G.S."/>
        </authorList>
    </citation>
    <scope>NUCLEOTIDE SEQUENCE [LARGE SCALE GENOMIC DNA]</scope>
    <source>
        <strain evidence="7">Heberling</strain>
    </source>
</reference>
<comment type="subcellular location">
    <subcellularLocation>
        <location evidence="1">Membrane</location>
        <topology evidence="1">Single-pass membrane protein</topology>
    </subcellularLocation>
</comment>
<dbReference type="EMBL" id="MZ151943">
    <property type="protein sequence ID" value="QXV67791.1"/>
    <property type="molecule type" value="Genomic_DNA"/>
</dbReference>
<evidence type="ECO:0000256" key="4">
    <source>
        <dbReference type="ARBA" id="ARBA00022989"/>
    </source>
</evidence>
<evidence type="ECO:0000256" key="5">
    <source>
        <dbReference type="ARBA" id="ARBA00023136"/>
    </source>
</evidence>
<keyword evidence="2 6" id="KW-0812">Transmembrane</keyword>
<accession>Q8QS51</accession>
<dbReference type="GO" id="GO:0019031">
    <property type="term" value="C:viral envelope"/>
    <property type="evidence" value="ECO:0007669"/>
    <property type="project" value="UniProtKB-KW"/>
</dbReference>
<feature type="transmembrane region" description="Helical" evidence="6">
    <location>
        <begin position="164"/>
        <end position="183"/>
    </location>
</feature>
<keyword evidence="3" id="KW-0732">Signal</keyword>
<feature type="transmembrane region" description="Helical" evidence="6">
    <location>
        <begin position="421"/>
        <end position="446"/>
    </location>
</feature>
<dbReference type="RefSeq" id="NP_612681.1">
    <property type="nucleotide sequence ID" value="NC_003521.1"/>
</dbReference>
<dbReference type="GO" id="GO:0016020">
    <property type="term" value="C:membrane"/>
    <property type="evidence" value="ECO:0007669"/>
    <property type="project" value="UniProtKB-SubCell"/>
</dbReference>
<evidence type="ECO:0000256" key="1">
    <source>
        <dbReference type="ARBA" id="ARBA00004167"/>
    </source>
</evidence>
<dbReference type="InterPro" id="IPR010880">
    <property type="entry name" value="Herpes_UL37_HHV-5-rel"/>
</dbReference>
<feature type="transmembrane region" description="Helical" evidence="6">
    <location>
        <begin position="6"/>
        <end position="23"/>
    </location>
</feature>
<organism evidence="7 9">
    <name type="scientific">Panine betaherpesvirus 2</name>
    <name type="common">Chimpanzee cytomegalovirus</name>
    <dbReference type="NCBI Taxonomy" id="188763"/>
    <lineage>
        <taxon>Viruses</taxon>
        <taxon>Duplodnaviria</taxon>
        <taxon>Heunggongvirae</taxon>
        <taxon>Peploviricota</taxon>
        <taxon>Herviviricetes</taxon>
        <taxon>Herpesvirales</taxon>
        <taxon>Orthoherpesviridae</taxon>
        <taxon>Betaherpesvirinae</taxon>
        <taxon>Cytomegalovirus</taxon>
        <taxon>Cytomegalovirus paninebeta2</taxon>
    </lineage>
</organism>
<keyword evidence="4 6" id="KW-1133">Transmembrane helix</keyword>
<evidence type="ECO:0000313" key="7">
    <source>
        <dbReference type="EMBL" id="AAM00687.1"/>
    </source>
</evidence>
<keyword evidence="9" id="KW-1185">Reference proteome</keyword>
<dbReference type="Proteomes" id="UP000099188">
    <property type="component" value="Segment"/>
</dbReference>
<proteinExistence type="predicted"/>
<evidence type="ECO:0000256" key="6">
    <source>
        <dbReference type="SAM" id="Phobius"/>
    </source>
</evidence>
<evidence type="ECO:0000313" key="9">
    <source>
        <dbReference type="Proteomes" id="UP000099188"/>
    </source>
</evidence>